<protein>
    <submittedName>
        <fullName evidence="1">Uncharacterized protein</fullName>
    </submittedName>
</protein>
<name>A0AAX1LK49_BIFLI</name>
<organism evidence="1 2">
    <name type="scientific">Bifidobacterium longum subsp. infantis</name>
    <dbReference type="NCBI Taxonomy" id="1682"/>
    <lineage>
        <taxon>Bacteria</taxon>
        <taxon>Bacillati</taxon>
        <taxon>Actinomycetota</taxon>
        <taxon>Actinomycetes</taxon>
        <taxon>Bifidobacteriales</taxon>
        <taxon>Bifidobacteriaceae</taxon>
        <taxon>Bifidobacterium</taxon>
    </lineage>
</organism>
<gene>
    <name evidence="1" type="ORF">BLI009_00010</name>
</gene>
<evidence type="ECO:0000313" key="1">
    <source>
        <dbReference type="EMBL" id="QSP97621.1"/>
    </source>
</evidence>
<reference evidence="1" key="1">
    <citation type="submission" date="2021-03" db="EMBL/GenBank/DDBJ databases">
        <title>Genome sequencing of Bifidobacterium longum subsp. infantis JCM 7009.</title>
        <authorList>
            <person name="Kim J."/>
        </authorList>
    </citation>
    <scope>NUCLEOTIDE SEQUENCE</scope>
    <source>
        <strain evidence="1">JCM 7009</strain>
    </source>
</reference>
<dbReference type="Proteomes" id="UP000663618">
    <property type="component" value="Chromosome"/>
</dbReference>
<dbReference type="AlphaFoldDB" id="A0AAX1LK49"/>
<proteinExistence type="predicted"/>
<dbReference type="RefSeq" id="WP_206648697.1">
    <property type="nucleotide sequence ID" value="NZ_CP071248.1"/>
</dbReference>
<sequence length="89" mass="9895">MEQSEKELGVVVSVDADEATIGMYNVTNGTSFFMDGEEINGIKVGAYAILKQGRNRIVVCVLSEKVRDQLNTINSKNLITASMHNRFRE</sequence>
<evidence type="ECO:0000313" key="2">
    <source>
        <dbReference type="Proteomes" id="UP000663618"/>
    </source>
</evidence>
<dbReference type="EMBL" id="CP071248">
    <property type="protein sequence ID" value="QSP97621.1"/>
    <property type="molecule type" value="Genomic_DNA"/>
</dbReference>
<accession>A0AAX1LK49</accession>